<protein>
    <submittedName>
        <fullName evidence="1">Uncharacterized protein</fullName>
    </submittedName>
</protein>
<organism evidence="1 2">
    <name type="scientific">Labilibaculum antarcticum</name>
    <dbReference type="NCBI Taxonomy" id="1717717"/>
    <lineage>
        <taxon>Bacteria</taxon>
        <taxon>Pseudomonadati</taxon>
        <taxon>Bacteroidota</taxon>
        <taxon>Bacteroidia</taxon>
        <taxon>Marinilabiliales</taxon>
        <taxon>Marinifilaceae</taxon>
        <taxon>Labilibaculum</taxon>
    </lineage>
</organism>
<name>A0A1Y1CQ73_9BACT</name>
<sequence>MTHILKNKNLEIHIDMPLENYQFSRFDWTGKITSVKFKGIPVCTQEKIEGDVDNIYGKGFYNEFGIEMPIGFDDIKDGECFPKIGVGSLKKEGDSYGFSKAYEIQPAIFNVTTDTNKLIVECESQTVNGYSYVLRKEIELLESSFVIHYQLRNTGVKTITTNEYTHNFLAINKELMGSDYILKFPFDLKPESFDAALNPEEKVVVGEKQVTFNNTPEEQFFYGNLTGNKIVDAHWELINTKSKIGISETGSFKTNKINLWGWKHVVSPELFYDVNVEAGKTIEWSRTYAVFETDKREK</sequence>
<dbReference type="AlphaFoldDB" id="A0A1Y1CQ73"/>
<dbReference type="KEGG" id="mbas:ALGA_4298"/>
<evidence type="ECO:0000313" key="2">
    <source>
        <dbReference type="Proteomes" id="UP000218267"/>
    </source>
</evidence>
<gene>
    <name evidence="1" type="ORF">ALGA_4298</name>
</gene>
<evidence type="ECO:0000313" key="1">
    <source>
        <dbReference type="EMBL" id="BAX82588.1"/>
    </source>
</evidence>
<dbReference type="EMBL" id="AP018042">
    <property type="protein sequence ID" value="BAX82588.1"/>
    <property type="molecule type" value="Genomic_DNA"/>
</dbReference>
<dbReference type="Proteomes" id="UP000218267">
    <property type="component" value="Chromosome"/>
</dbReference>
<keyword evidence="2" id="KW-1185">Reference proteome</keyword>
<reference evidence="1 2" key="1">
    <citation type="journal article" date="2018" name="Mar. Genomics">
        <title>Complete genome sequence of Marinifilaceae bacterium strain SPP2, isolated from the Antarctic marine sediment.</title>
        <authorList>
            <person name="Watanabe M."/>
            <person name="Kojima H."/>
            <person name="Fukui M."/>
        </authorList>
    </citation>
    <scope>NUCLEOTIDE SEQUENCE [LARGE SCALE GENOMIC DNA]</scope>
    <source>
        <strain evidence="1 2">SPP2</strain>
    </source>
</reference>
<dbReference type="OrthoDB" id="5621785at2"/>
<accession>A0A1Y1CQ73</accession>
<proteinExistence type="predicted"/>
<reference evidence="2" key="2">
    <citation type="journal article" date="2020" name="Antonie Van Leeuwenhoek">
        <title>Labilibaculum antarcticum sp. nov., a novel facultative anaerobic, psychrotorelant bacterium isolated from marine sediment of Antarctica.</title>
        <authorList>
            <person name="Watanabe M."/>
            <person name="Kojima H."/>
            <person name="Fukui M."/>
        </authorList>
    </citation>
    <scope>NUCLEOTIDE SEQUENCE [LARGE SCALE GENOMIC DNA]</scope>
    <source>
        <strain evidence="2">SPP2</strain>
    </source>
</reference>